<dbReference type="Proteomes" id="UP000887561">
    <property type="component" value="Unplaced"/>
</dbReference>
<evidence type="ECO:0000256" key="1">
    <source>
        <dbReference type="ARBA" id="ARBA00022443"/>
    </source>
</evidence>
<accession>A0A915NBB1</accession>
<evidence type="ECO:0000259" key="4">
    <source>
        <dbReference type="PROSITE" id="PS50002"/>
    </source>
</evidence>
<dbReference type="Pfam" id="PF22697">
    <property type="entry name" value="SOS1_NGEF_PH"/>
    <property type="match status" value="1"/>
</dbReference>
<evidence type="ECO:0000256" key="2">
    <source>
        <dbReference type="PROSITE-ProRule" id="PRU00192"/>
    </source>
</evidence>
<feature type="compositionally biased region" description="Low complexity" evidence="3">
    <location>
        <begin position="36"/>
        <end position="55"/>
    </location>
</feature>
<dbReference type="WBParaSite" id="scaffold8772_cov153.g13357">
    <property type="protein sequence ID" value="scaffold8772_cov153.g13357"/>
    <property type="gene ID" value="scaffold8772_cov153.g13357"/>
</dbReference>
<sequence>MPRYISLFFTLRFGAEEEKYKSSPHIRPVTKTTLKTSTNGISSSENSTSSRSKTSSKTDESLKKTENGSSASSKTEESLKKTEEDTATSKPKNTEEDKASETTKPKTKIIKKKIVKKPATTTASNGTTPPNKIQEKSELTKSTTSNPKQSDNNDNKVEIVPRTYQIVITLSDYLADEEEGDEEEPFGLDEGQCVEVLDNANPDAWLVRTKTKPPSIGFVPGSYFTSPTKYYALQREACSIAKLLKTEEEFIGELKLALDYYGKGLVNDQGGLSVLGKSESFRNRTEEPNGNISEQRAKEPDYTTKIVGYSGDIGRVYRNELFQVWEDGENNKDCGDKCVFLLNNTMIITDKEEANGEISFKHYATINLSEYSPVRQHSTEASTLVVSPTDSNKNLPTYLLRIRRDNAEESEIVRRVWINDICSMQRAFGG</sequence>
<keyword evidence="1 2" id="KW-0728">SH3 domain</keyword>
<evidence type="ECO:0000313" key="6">
    <source>
        <dbReference type="WBParaSite" id="scaffold8772_cov153.g13357"/>
    </source>
</evidence>
<dbReference type="InterPro" id="IPR001452">
    <property type="entry name" value="SH3_domain"/>
</dbReference>
<dbReference type="SUPFAM" id="SSF50729">
    <property type="entry name" value="PH domain-like"/>
    <property type="match status" value="1"/>
</dbReference>
<reference evidence="6" key="1">
    <citation type="submission" date="2022-11" db="UniProtKB">
        <authorList>
            <consortium name="WormBaseParasite"/>
        </authorList>
    </citation>
    <scope>IDENTIFICATION</scope>
</reference>
<feature type="compositionally biased region" description="Basic and acidic residues" evidence="3">
    <location>
        <begin position="92"/>
        <end position="104"/>
    </location>
</feature>
<dbReference type="SUPFAM" id="SSF50044">
    <property type="entry name" value="SH3-domain"/>
    <property type="match status" value="1"/>
</dbReference>
<evidence type="ECO:0000313" key="5">
    <source>
        <dbReference type="Proteomes" id="UP000887561"/>
    </source>
</evidence>
<evidence type="ECO:0000256" key="3">
    <source>
        <dbReference type="SAM" id="MobiDB-lite"/>
    </source>
</evidence>
<dbReference type="AlphaFoldDB" id="A0A915NBB1"/>
<dbReference type="InterPro" id="IPR011993">
    <property type="entry name" value="PH-like_dom_sf"/>
</dbReference>
<name>A0A915NBB1_MELJA</name>
<feature type="compositionally biased region" description="Basic residues" evidence="3">
    <location>
        <begin position="105"/>
        <end position="116"/>
    </location>
</feature>
<dbReference type="InterPro" id="IPR055251">
    <property type="entry name" value="SOS1_NGEF_PH"/>
</dbReference>
<feature type="compositionally biased region" description="Polar residues" evidence="3">
    <location>
        <begin position="140"/>
        <end position="150"/>
    </location>
</feature>
<keyword evidence="5" id="KW-1185">Reference proteome</keyword>
<dbReference type="Gene3D" id="2.30.30.40">
    <property type="entry name" value="SH3 Domains"/>
    <property type="match status" value="1"/>
</dbReference>
<feature type="region of interest" description="Disordered" evidence="3">
    <location>
        <begin position="16"/>
        <end position="157"/>
    </location>
</feature>
<proteinExistence type="predicted"/>
<dbReference type="InterPro" id="IPR036028">
    <property type="entry name" value="SH3-like_dom_sf"/>
</dbReference>
<organism evidence="5 6">
    <name type="scientific">Meloidogyne javanica</name>
    <name type="common">Root-knot nematode worm</name>
    <dbReference type="NCBI Taxonomy" id="6303"/>
    <lineage>
        <taxon>Eukaryota</taxon>
        <taxon>Metazoa</taxon>
        <taxon>Ecdysozoa</taxon>
        <taxon>Nematoda</taxon>
        <taxon>Chromadorea</taxon>
        <taxon>Rhabditida</taxon>
        <taxon>Tylenchina</taxon>
        <taxon>Tylenchomorpha</taxon>
        <taxon>Tylenchoidea</taxon>
        <taxon>Meloidogynidae</taxon>
        <taxon>Meloidogyninae</taxon>
        <taxon>Meloidogyne</taxon>
        <taxon>Meloidogyne incognita group</taxon>
    </lineage>
</organism>
<feature type="compositionally biased region" description="Basic and acidic residues" evidence="3">
    <location>
        <begin position="74"/>
        <end position="84"/>
    </location>
</feature>
<protein>
    <submittedName>
        <fullName evidence="6">SH3 domain-containing protein</fullName>
    </submittedName>
</protein>
<feature type="compositionally biased region" description="Basic and acidic residues" evidence="3">
    <location>
        <begin position="56"/>
        <end position="66"/>
    </location>
</feature>
<feature type="domain" description="SH3" evidence="4">
    <location>
        <begin position="162"/>
        <end position="229"/>
    </location>
</feature>
<dbReference type="Gene3D" id="2.30.29.30">
    <property type="entry name" value="Pleckstrin-homology domain (PH domain)/Phosphotyrosine-binding domain (PTB)"/>
    <property type="match status" value="1"/>
</dbReference>
<dbReference type="PROSITE" id="PS50002">
    <property type="entry name" value="SH3"/>
    <property type="match status" value="1"/>
</dbReference>